<dbReference type="Proteomes" id="UP000030759">
    <property type="component" value="Unassembled WGS sequence"/>
</dbReference>
<evidence type="ECO:0000313" key="3">
    <source>
        <dbReference type="Proteomes" id="UP000030759"/>
    </source>
</evidence>
<organism evidence="2 3">
    <name type="scientific">Cricetulus griseus</name>
    <name type="common">Chinese hamster</name>
    <name type="synonym">Cricetulus barabensis griseus</name>
    <dbReference type="NCBI Taxonomy" id="10029"/>
    <lineage>
        <taxon>Eukaryota</taxon>
        <taxon>Metazoa</taxon>
        <taxon>Chordata</taxon>
        <taxon>Craniata</taxon>
        <taxon>Vertebrata</taxon>
        <taxon>Euteleostomi</taxon>
        <taxon>Mammalia</taxon>
        <taxon>Eutheria</taxon>
        <taxon>Euarchontoglires</taxon>
        <taxon>Glires</taxon>
        <taxon>Rodentia</taxon>
        <taxon>Myomorpha</taxon>
        <taxon>Muroidea</taxon>
        <taxon>Cricetidae</taxon>
        <taxon>Cricetinae</taxon>
        <taxon>Cricetulus</taxon>
    </lineage>
</organism>
<proteinExistence type="predicted"/>
<reference evidence="3" key="1">
    <citation type="journal article" date="2013" name="Nat. Biotechnol.">
        <title>Chinese hamster genome sequenced from sorted chromosomes.</title>
        <authorList>
            <person name="Brinkrolf K."/>
            <person name="Rupp O."/>
            <person name="Laux H."/>
            <person name="Kollin F."/>
            <person name="Ernst W."/>
            <person name="Linke B."/>
            <person name="Kofler R."/>
            <person name="Romand S."/>
            <person name="Hesse F."/>
            <person name="Budach W.E."/>
            <person name="Galosy S."/>
            <person name="Muller D."/>
            <person name="Noll T."/>
            <person name="Wienberg J."/>
            <person name="Jostock T."/>
            <person name="Leonard M."/>
            <person name="Grillari J."/>
            <person name="Tauch A."/>
            <person name="Goesmann A."/>
            <person name="Helk B."/>
            <person name="Mott J.E."/>
            <person name="Puhler A."/>
            <person name="Borth N."/>
        </authorList>
    </citation>
    <scope>NUCLEOTIDE SEQUENCE [LARGE SCALE GENOMIC DNA]</scope>
    <source>
        <strain evidence="3">17A/GY</strain>
    </source>
</reference>
<accession>A0A061I7V3</accession>
<gene>
    <name evidence="2" type="ORF">H671_3g10596</name>
</gene>
<feature type="region of interest" description="Disordered" evidence="1">
    <location>
        <begin position="25"/>
        <end position="56"/>
    </location>
</feature>
<dbReference type="AlphaFoldDB" id="A0A061I7V3"/>
<evidence type="ECO:0000313" key="2">
    <source>
        <dbReference type="EMBL" id="ERE78110.1"/>
    </source>
</evidence>
<evidence type="ECO:0000256" key="1">
    <source>
        <dbReference type="SAM" id="MobiDB-lite"/>
    </source>
</evidence>
<name>A0A061I7V3_CRIGR</name>
<sequence length="77" mass="8412">MWRKGNTSPLLVGVPTCTATLEISMATPQENGNESTTRSSNSTPRHIPKRSTFIQQGHLFNDVHSSTICNSQKLEAA</sequence>
<feature type="compositionally biased region" description="Polar residues" evidence="1">
    <location>
        <begin position="25"/>
        <end position="44"/>
    </location>
</feature>
<protein>
    <submittedName>
        <fullName evidence="2">TF subfamily L1MD-TF18</fullName>
    </submittedName>
</protein>
<dbReference type="EMBL" id="KE673180">
    <property type="protein sequence ID" value="ERE78110.1"/>
    <property type="molecule type" value="Genomic_DNA"/>
</dbReference>